<accession>D5PEE2</accession>
<comment type="caution">
    <text evidence="1">The sequence shown here is derived from an EMBL/GenBank/DDBJ whole genome shotgun (WGS) entry which is preliminary data.</text>
</comment>
<dbReference type="EMBL" id="ADNV01000327">
    <property type="protein sequence ID" value="EFG75519.1"/>
    <property type="molecule type" value="Genomic_DNA"/>
</dbReference>
<name>D5PEE2_9MYCO</name>
<dbReference type="eggNOG" id="ENOG50349ST">
    <property type="taxonomic scope" value="Bacteria"/>
</dbReference>
<keyword evidence="2" id="KW-1185">Reference proteome</keyword>
<gene>
    <name evidence="1" type="ORF">HMPREF0591_4619</name>
</gene>
<evidence type="ECO:0000313" key="2">
    <source>
        <dbReference type="Proteomes" id="UP000003653"/>
    </source>
</evidence>
<organism evidence="1 2">
    <name type="scientific">Mycobacterium parascrofulaceum ATCC BAA-614</name>
    <dbReference type="NCBI Taxonomy" id="525368"/>
    <lineage>
        <taxon>Bacteria</taxon>
        <taxon>Bacillati</taxon>
        <taxon>Actinomycetota</taxon>
        <taxon>Actinomycetes</taxon>
        <taxon>Mycobacteriales</taxon>
        <taxon>Mycobacteriaceae</taxon>
        <taxon>Mycobacterium</taxon>
        <taxon>Mycobacterium simiae complex</taxon>
    </lineage>
</organism>
<dbReference type="HOGENOM" id="CLU_1675904_0_0_11"/>
<evidence type="ECO:0000313" key="1">
    <source>
        <dbReference type="EMBL" id="EFG75519.1"/>
    </source>
</evidence>
<dbReference type="Proteomes" id="UP000003653">
    <property type="component" value="Unassembled WGS sequence"/>
</dbReference>
<reference evidence="1 2" key="1">
    <citation type="submission" date="2010-04" db="EMBL/GenBank/DDBJ databases">
        <authorList>
            <person name="Muzny D."/>
            <person name="Qin X."/>
            <person name="Deng J."/>
            <person name="Jiang H."/>
            <person name="Liu Y."/>
            <person name="Qu J."/>
            <person name="Song X.-Z."/>
            <person name="Zhang L."/>
            <person name="Thornton R."/>
            <person name="Coyle M."/>
            <person name="Francisco L."/>
            <person name="Jackson L."/>
            <person name="Javaid M."/>
            <person name="Korchina V."/>
            <person name="Kovar C."/>
            <person name="Mata R."/>
            <person name="Mathew T."/>
            <person name="Ngo R."/>
            <person name="Nguyen L."/>
            <person name="Nguyen N."/>
            <person name="Okwuonu G."/>
            <person name="Ongeri F."/>
            <person name="Pham C."/>
            <person name="Simmons D."/>
            <person name="Wilczek-Boney K."/>
            <person name="Hale W."/>
            <person name="Jakkamsetti A."/>
            <person name="Pham P."/>
            <person name="Ruth R."/>
            <person name="San Lucas F."/>
            <person name="Warren J."/>
            <person name="Zhang J."/>
            <person name="Zhao Z."/>
            <person name="Zhou C."/>
            <person name="Zhu D."/>
            <person name="Lee S."/>
            <person name="Bess C."/>
            <person name="Blankenburg K."/>
            <person name="Forbes L."/>
            <person name="Fu Q."/>
            <person name="Gubbala S."/>
            <person name="Hirani K."/>
            <person name="Jayaseelan J.C."/>
            <person name="Lara F."/>
            <person name="Munidasa M."/>
            <person name="Palculict T."/>
            <person name="Patil S."/>
            <person name="Pu L.-L."/>
            <person name="Saada N."/>
            <person name="Tang L."/>
            <person name="Weissenberger G."/>
            <person name="Zhu Y."/>
            <person name="Hemphill L."/>
            <person name="Shang Y."/>
            <person name="Youmans B."/>
            <person name="Ayvaz T."/>
            <person name="Ross M."/>
            <person name="Santibanez J."/>
            <person name="Aqrawi P."/>
            <person name="Gross S."/>
            <person name="Joshi V."/>
            <person name="Fowler G."/>
            <person name="Nazareth L."/>
            <person name="Reid J."/>
            <person name="Worley K."/>
            <person name="Petrosino J."/>
            <person name="Highlander S."/>
            <person name="Gibbs R."/>
        </authorList>
    </citation>
    <scope>NUCLEOTIDE SEQUENCE [LARGE SCALE GENOMIC DNA]</scope>
    <source>
        <strain evidence="1 2">ATCC BAA-614</strain>
    </source>
</reference>
<protein>
    <submittedName>
        <fullName evidence="1">Uncharacterized protein</fullName>
    </submittedName>
</protein>
<sequence length="163" mass="17221">MVRLAHMRTAVVRVNVDPERVLTPAQLRDGMAALLELAGRSGAGLVANDLAAMPAGRREVELLVAAQDGDTAKGTAMELCAKVFGGTPVPGVVTFISRGTDDDAQGVLSGFGLTGEIERAPGGEGFDVVYVTLREEDLERIPESRIHTALEASLNCEVHIRTV</sequence>
<proteinExistence type="predicted"/>
<dbReference type="AlphaFoldDB" id="D5PEE2"/>